<name>A0ABW2RMK2_9BACL</name>
<organism evidence="6 7">
    <name type="scientific">Laceyella putida</name>
    <dbReference type="NCBI Taxonomy" id="110101"/>
    <lineage>
        <taxon>Bacteria</taxon>
        <taxon>Bacillati</taxon>
        <taxon>Bacillota</taxon>
        <taxon>Bacilli</taxon>
        <taxon>Bacillales</taxon>
        <taxon>Thermoactinomycetaceae</taxon>
        <taxon>Laceyella</taxon>
    </lineage>
</organism>
<protein>
    <submittedName>
        <fullName evidence="6">Iron-containing alcohol dehydrogenase</fullName>
    </submittedName>
</protein>
<dbReference type="Pfam" id="PF25137">
    <property type="entry name" value="ADH_Fe_C"/>
    <property type="match status" value="1"/>
</dbReference>
<dbReference type="EMBL" id="JBHTBW010000046">
    <property type="protein sequence ID" value="MFC7442200.1"/>
    <property type="molecule type" value="Genomic_DNA"/>
</dbReference>
<accession>A0ABW2RMK2</accession>
<dbReference type="Proteomes" id="UP001596500">
    <property type="component" value="Unassembled WGS sequence"/>
</dbReference>
<proteinExistence type="inferred from homology"/>
<dbReference type="PROSITE" id="PS00913">
    <property type="entry name" value="ADH_IRON_1"/>
    <property type="match status" value="1"/>
</dbReference>
<evidence type="ECO:0000313" key="7">
    <source>
        <dbReference type="Proteomes" id="UP001596500"/>
    </source>
</evidence>
<reference evidence="7" key="1">
    <citation type="journal article" date="2019" name="Int. J. Syst. Evol. Microbiol.">
        <title>The Global Catalogue of Microorganisms (GCM) 10K type strain sequencing project: providing services to taxonomists for standard genome sequencing and annotation.</title>
        <authorList>
            <consortium name="The Broad Institute Genomics Platform"/>
            <consortium name="The Broad Institute Genome Sequencing Center for Infectious Disease"/>
            <person name="Wu L."/>
            <person name="Ma J."/>
        </authorList>
    </citation>
    <scope>NUCLEOTIDE SEQUENCE [LARGE SCALE GENOMIC DNA]</scope>
    <source>
        <strain evidence="7">CGMCC 1.12942</strain>
    </source>
</reference>
<evidence type="ECO:0000256" key="2">
    <source>
        <dbReference type="ARBA" id="ARBA00023002"/>
    </source>
</evidence>
<dbReference type="InterPro" id="IPR039697">
    <property type="entry name" value="Alcohol_dehydrogenase_Fe"/>
</dbReference>
<evidence type="ECO:0000259" key="4">
    <source>
        <dbReference type="Pfam" id="PF00465"/>
    </source>
</evidence>
<evidence type="ECO:0000256" key="3">
    <source>
        <dbReference type="ARBA" id="ARBA00023027"/>
    </source>
</evidence>
<evidence type="ECO:0000313" key="6">
    <source>
        <dbReference type="EMBL" id="MFC7442200.1"/>
    </source>
</evidence>
<dbReference type="Gene3D" id="1.20.1090.10">
    <property type="entry name" value="Dehydroquinate synthase-like - alpha domain"/>
    <property type="match status" value="1"/>
</dbReference>
<dbReference type="InterPro" id="IPR001670">
    <property type="entry name" value="ADH_Fe/GldA"/>
</dbReference>
<feature type="domain" description="Fe-containing alcohol dehydrogenase-like C-terminal" evidence="5">
    <location>
        <begin position="200"/>
        <end position="371"/>
    </location>
</feature>
<feature type="domain" description="Alcohol dehydrogenase iron-type/glycerol dehydrogenase GldA" evidence="4">
    <location>
        <begin position="12"/>
        <end position="189"/>
    </location>
</feature>
<dbReference type="PANTHER" id="PTHR11496">
    <property type="entry name" value="ALCOHOL DEHYDROGENASE"/>
    <property type="match status" value="1"/>
</dbReference>
<dbReference type="InterPro" id="IPR018211">
    <property type="entry name" value="ADH_Fe_CS"/>
</dbReference>
<dbReference type="PANTHER" id="PTHR11496:SF102">
    <property type="entry name" value="ALCOHOL DEHYDROGENASE 4"/>
    <property type="match status" value="1"/>
</dbReference>
<keyword evidence="3" id="KW-0520">NAD</keyword>
<evidence type="ECO:0000256" key="1">
    <source>
        <dbReference type="ARBA" id="ARBA00007358"/>
    </source>
</evidence>
<comment type="similarity">
    <text evidence="1">Belongs to the iron-containing alcohol dehydrogenase family.</text>
</comment>
<dbReference type="InterPro" id="IPR056798">
    <property type="entry name" value="ADH_Fe_C"/>
</dbReference>
<dbReference type="Pfam" id="PF00465">
    <property type="entry name" value="Fe-ADH"/>
    <property type="match status" value="1"/>
</dbReference>
<gene>
    <name evidence="6" type="ORF">ACFQNG_13990</name>
</gene>
<evidence type="ECO:0000259" key="5">
    <source>
        <dbReference type="Pfam" id="PF25137"/>
    </source>
</evidence>
<dbReference type="SUPFAM" id="SSF56796">
    <property type="entry name" value="Dehydroquinate synthase-like"/>
    <property type="match status" value="1"/>
</dbReference>
<comment type="caution">
    <text evidence="6">The sequence shown here is derived from an EMBL/GenBank/DDBJ whole genome shotgun (WGS) entry which is preliminary data.</text>
</comment>
<dbReference type="CDD" id="cd14863">
    <property type="entry name" value="Fe-ADH-like"/>
    <property type="match status" value="1"/>
</dbReference>
<dbReference type="RefSeq" id="WP_379865920.1">
    <property type="nucleotide sequence ID" value="NZ_JBHTBW010000046.1"/>
</dbReference>
<dbReference type="Gene3D" id="3.40.50.1970">
    <property type="match status" value="1"/>
</dbReference>
<keyword evidence="7" id="KW-1185">Reference proteome</keyword>
<sequence length="398" mass="42981">MTTSFFRFSLRTQIYSGSGVRTKLPKLVRGLGGKRAVLFTDKGVNQAGVTDQIKELFGQMTGSVQLAGVFDEIEQDAKATIVNRAARFVKECNADTLIALGGGSVLDTVKGVKWLLHKESQDIDQLLQGNVMEIWPEAGPIPIPHVAIPTTAGTGSEISPIAVIFNEKLQLKTNLNHSFISADIAILDPELTVNLPPRITAFTGFDALTHAVEAYFSPKANPMTDACALHSIRLILENLPGAVSHGTNLENRAHMLIASSMAITAFSLSMAVIPVHNMAHAFGAKFGIPHGLANAVLLPNVMSSLPNLYLPKIQDFARVLGIADPFQDPEACLHGVVQFIRDFRKKVSLPDTFAEFKLNADKLQNIVSIVQNDPAGVAFRIPEDIITKVANEVSGMTI</sequence>
<keyword evidence="2" id="KW-0560">Oxidoreductase</keyword>